<dbReference type="PANTHER" id="PTHR28653:SF1">
    <property type="entry name" value="ATPASE SWSAP1"/>
    <property type="match status" value="1"/>
</dbReference>
<evidence type="ECO:0000313" key="3">
    <source>
        <dbReference type="Proteomes" id="UP000239649"/>
    </source>
</evidence>
<dbReference type="GO" id="GO:0000724">
    <property type="term" value="P:double-strand break repair via homologous recombination"/>
    <property type="evidence" value="ECO:0007669"/>
    <property type="project" value="TreeGrafter"/>
</dbReference>
<dbReference type="InterPro" id="IPR027417">
    <property type="entry name" value="P-loop_NTPase"/>
</dbReference>
<dbReference type="EMBL" id="LHPF02000011">
    <property type="protein sequence ID" value="PSC72152.1"/>
    <property type="molecule type" value="Genomic_DNA"/>
</dbReference>
<sequence>MPIGKTSLLFALALSLARQGQRVLLLCRRSAVEAAPPLLPEGVHHSDTAWAQVQLKYLANGSELLRYAAHAHMLHPPPDALLVDDLHALADLPAGDRPRPRDMALCRQLATLQEAADVIAQLKGSPCTLAVTEHVASHAEGPRLLHLLQRWLPLALQIRPAGQGHALELLNPRPDTPPACLVSLCFSLKSGALSLEAMQAAVPPQPRQQQHAGHYF</sequence>
<dbReference type="GO" id="GO:0097196">
    <property type="term" value="C:Shu complex"/>
    <property type="evidence" value="ECO:0007669"/>
    <property type="project" value="TreeGrafter"/>
</dbReference>
<proteinExistence type="predicted"/>
<reference evidence="2 3" key="1">
    <citation type="journal article" date="2018" name="Plant J.">
        <title>Genome sequences of Chlorella sorokiniana UTEX 1602 and Micractinium conductrix SAG 241.80: implications to maltose excretion by a green alga.</title>
        <authorList>
            <person name="Arriola M.B."/>
            <person name="Velmurugan N."/>
            <person name="Zhang Y."/>
            <person name="Plunkett M.H."/>
            <person name="Hondzo H."/>
            <person name="Barney B.M."/>
        </authorList>
    </citation>
    <scope>NUCLEOTIDE SEQUENCE [LARGE SCALE GENOMIC DNA]</scope>
    <source>
        <strain evidence="2 3">SAG 241.80</strain>
    </source>
</reference>
<protein>
    <submittedName>
        <fullName evidence="2">Uncharacterized protein</fullName>
    </submittedName>
</protein>
<dbReference type="GO" id="GO:0003697">
    <property type="term" value="F:single-stranded DNA binding"/>
    <property type="evidence" value="ECO:0007669"/>
    <property type="project" value="TreeGrafter"/>
</dbReference>
<keyword evidence="3" id="KW-1185">Reference proteome</keyword>
<dbReference type="OrthoDB" id="511196at2759"/>
<evidence type="ECO:0000256" key="1">
    <source>
        <dbReference type="SAM" id="SignalP"/>
    </source>
</evidence>
<feature type="signal peptide" evidence="1">
    <location>
        <begin position="1"/>
        <end position="17"/>
    </location>
</feature>
<dbReference type="SUPFAM" id="SSF52540">
    <property type="entry name" value="P-loop containing nucleoside triphosphate hydrolases"/>
    <property type="match status" value="1"/>
</dbReference>
<accession>A0A2P6VDK2</accession>
<name>A0A2P6VDK2_9CHLO</name>
<keyword evidence="1" id="KW-0732">Signal</keyword>
<dbReference type="Proteomes" id="UP000239649">
    <property type="component" value="Unassembled WGS sequence"/>
</dbReference>
<dbReference type="AlphaFoldDB" id="A0A2P6VDK2"/>
<feature type="chain" id="PRO_5015134074" evidence="1">
    <location>
        <begin position="18"/>
        <end position="216"/>
    </location>
</feature>
<gene>
    <name evidence="2" type="ORF">C2E20_4543</name>
</gene>
<dbReference type="PANTHER" id="PTHR28653">
    <property type="match status" value="1"/>
</dbReference>
<evidence type="ECO:0000313" key="2">
    <source>
        <dbReference type="EMBL" id="PSC72152.1"/>
    </source>
</evidence>
<comment type="caution">
    <text evidence="2">The sequence shown here is derived from an EMBL/GenBank/DDBJ whole genome shotgun (WGS) entry which is preliminary data.</text>
</comment>
<organism evidence="2 3">
    <name type="scientific">Micractinium conductrix</name>
    <dbReference type="NCBI Taxonomy" id="554055"/>
    <lineage>
        <taxon>Eukaryota</taxon>
        <taxon>Viridiplantae</taxon>
        <taxon>Chlorophyta</taxon>
        <taxon>core chlorophytes</taxon>
        <taxon>Trebouxiophyceae</taxon>
        <taxon>Chlorellales</taxon>
        <taxon>Chlorellaceae</taxon>
        <taxon>Chlorella clade</taxon>
        <taxon>Micractinium</taxon>
    </lineage>
</organism>